<dbReference type="CDD" id="cd15482">
    <property type="entry name" value="Sialidase_non-viral"/>
    <property type="match status" value="1"/>
</dbReference>
<comment type="caution">
    <text evidence="3">The sequence shown here is derived from an EMBL/GenBank/DDBJ whole genome shotgun (WGS) entry which is preliminary data.</text>
</comment>
<dbReference type="PANTHER" id="PTHR47199:SF2">
    <property type="entry name" value="PHOTOSYSTEM II STABILITY_ASSEMBLY FACTOR HCF136, CHLOROPLASTIC"/>
    <property type="match status" value="1"/>
</dbReference>
<gene>
    <name evidence="3" type="ORF">CLV70_113213</name>
</gene>
<dbReference type="Proteomes" id="UP000239209">
    <property type="component" value="Unassembled WGS sequence"/>
</dbReference>
<keyword evidence="2" id="KW-0732">Signal</keyword>
<organism evidence="3 4">
    <name type="scientific">Pseudosporangium ferrugineum</name>
    <dbReference type="NCBI Taxonomy" id="439699"/>
    <lineage>
        <taxon>Bacteria</taxon>
        <taxon>Bacillati</taxon>
        <taxon>Actinomycetota</taxon>
        <taxon>Actinomycetes</taxon>
        <taxon>Micromonosporales</taxon>
        <taxon>Micromonosporaceae</taxon>
        <taxon>Pseudosporangium</taxon>
    </lineage>
</organism>
<dbReference type="SUPFAM" id="SSF110296">
    <property type="entry name" value="Oligoxyloglucan reducing end-specific cellobiohydrolase"/>
    <property type="match status" value="1"/>
</dbReference>
<dbReference type="InterPro" id="IPR015943">
    <property type="entry name" value="WD40/YVTN_repeat-like_dom_sf"/>
</dbReference>
<dbReference type="PANTHER" id="PTHR47199">
    <property type="entry name" value="PHOTOSYSTEM II STABILITY/ASSEMBLY FACTOR HCF136, CHLOROPLASTIC"/>
    <property type="match status" value="1"/>
</dbReference>
<feature type="region of interest" description="Disordered" evidence="1">
    <location>
        <begin position="281"/>
        <end position="301"/>
    </location>
</feature>
<reference evidence="3 4" key="1">
    <citation type="submission" date="2018-03" db="EMBL/GenBank/DDBJ databases">
        <title>Genomic Encyclopedia of Archaeal and Bacterial Type Strains, Phase II (KMG-II): from individual species to whole genera.</title>
        <authorList>
            <person name="Goeker M."/>
        </authorList>
    </citation>
    <scope>NUCLEOTIDE SEQUENCE [LARGE SCALE GENOMIC DNA]</scope>
    <source>
        <strain evidence="3 4">DSM 45348</strain>
    </source>
</reference>
<feature type="signal peptide" evidence="2">
    <location>
        <begin position="1"/>
        <end position="24"/>
    </location>
</feature>
<dbReference type="EMBL" id="PVZG01000013">
    <property type="protein sequence ID" value="PRY24771.1"/>
    <property type="molecule type" value="Genomic_DNA"/>
</dbReference>
<evidence type="ECO:0000256" key="2">
    <source>
        <dbReference type="SAM" id="SignalP"/>
    </source>
</evidence>
<evidence type="ECO:0000313" key="4">
    <source>
        <dbReference type="Proteomes" id="UP000239209"/>
    </source>
</evidence>
<protein>
    <submittedName>
        <fullName evidence="3">Photosystem II stability/assembly factor-like uncharacterized protein</fullName>
    </submittedName>
</protein>
<proteinExistence type="predicted"/>
<name>A0A2T0RUB6_9ACTN</name>
<accession>A0A2T0RUB6</accession>
<dbReference type="AlphaFoldDB" id="A0A2T0RUB6"/>
<sequence length="366" mass="37780">MIRKLSMAALGLVTLAATSGFSSGGPAPSWELSGTGVTARFRGLAPVSDKVAWVAGSGGTILRTVDGARSWQRIDPPGTAELQFRDIEAFDARHAVALTIGEGDQSRLYATGDGGATWTETFRNADPAAFYDCVTFLDRRHGLALSDPVAGKFRILATSDGGRTWHVQPTTGMPDALPGEFAFAASGTCLVSAGPLSAGSVSAGSVSAGSVSAGHHAWFATGGADRARIFATADGGRTWHATDTGIPSGPSAGIYSLAFRDPRHGLAVGGDYATPETAPDAAATTHDGGHTWTPSRSEPGEYRSGATWLSTTSALAVGPTGSDISLDGGRSWKEFDSGSFDAVRCVRGACWASGEQGRVAKLTWQR</sequence>
<evidence type="ECO:0000313" key="3">
    <source>
        <dbReference type="EMBL" id="PRY24771.1"/>
    </source>
</evidence>
<evidence type="ECO:0000256" key="1">
    <source>
        <dbReference type="SAM" id="MobiDB-lite"/>
    </source>
</evidence>
<keyword evidence="4" id="KW-1185">Reference proteome</keyword>
<feature type="chain" id="PRO_5038688089" evidence="2">
    <location>
        <begin position="25"/>
        <end position="366"/>
    </location>
</feature>
<dbReference type="Gene3D" id="2.130.10.10">
    <property type="entry name" value="YVTN repeat-like/Quinoprotein amine dehydrogenase"/>
    <property type="match status" value="2"/>
</dbReference>
<dbReference type="RefSeq" id="WP_245908465.1">
    <property type="nucleotide sequence ID" value="NZ_PVZG01000013.1"/>
</dbReference>